<dbReference type="SUPFAM" id="SSF56300">
    <property type="entry name" value="Metallo-dependent phosphatases"/>
    <property type="match status" value="1"/>
</dbReference>
<evidence type="ECO:0000256" key="2">
    <source>
        <dbReference type="PIRSR" id="PIRSR004789-51"/>
    </source>
</evidence>
<proteinExistence type="predicted"/>
<dbReference type="InterPro" id="IPR029052">
    <property type="entry name" value="Metallo-depent_PP-like"/>
</dbReference>
<gene>
    <name evidence="3" type="ORF">COT80_00885</name>
</gene>
<dbReference type="Proteomes" id="UP000229056">
    <property type="component" value="Unassembled WGS sequence"/>
</dbReference>
<keyword evidence="2" id="KW-0479">Metal-binding</keyword>
<dbReference type="PANTHER" id="PTHR36303:SF1">
    <property type="entry name" value="2',3'-CYCLIC-NUCLEOTIDE 2'-PHOSPHODIESTERASE"/>
    <property type="match status" value="1"/>
</dbReference>
<dbReference type="AlphaFoldDB" id="A0A2H0W541"/>
<evidence type="ECO:0000313" key="4">
    <source>
        <dbReference type="Proteomes" id="UP000229056"/>
    </source>
</evidence>
<evidence type="ECO:0000313" key="3">
    <source>
        <dbReference type="EMBL" id="PIS06478.1"/>
    </source>
</evidence>
<dbReference type="Gene3D" id="3.60.21.10">
    <property type="match status" value="1"/>
</dbReference>
<feature type="binding site" evidence="2">
    <location>
        <position position="40"/>
    </location>
    <ligand>
        <name>Fe cation</name>
        <dbReference type="ChEBI" id="CHEBI:24875"/>
        <label>1</label>
    </ligand>
</feature>
<dbReference type="GO" id="GO:0046872">
    <property type="term" value="F:metal ion binding"/>
    <property type="evidence" value="ECO:0007669"/>
    <property type="project" value="UniProtKB-KW"/>
</dbReference>
<feature type="active site" description="Proton donor" evidence="1">
    <location>
        <position position="69"/>
    </location>
</feature>
<dbReference type="PIRSF" id="PIRSF004789">
    <property type="entry name" value="DR1281"/>
    <property type="match status" value="1"/>
</dbReference>
<dbReference type="GO" id="GO:0004113">
    <property type="term" value="F:2',3'-cyclic-nucleotide 3'-phosphodiesterase activity"/>
    <property type="evidence" value="ECO:0007669"/>
    <property type="project" value="TreeGrafter"/>
</dbReference>
<name>A0A2H0W541_9BACT</name>
<dbReference type="PANTHER" id="PTHR36303">
    <property type="entry name" value="2',3'-CYCLIC-NUCLEOTIDE 2'-PHOSPHODIESTERASE"/>
    <property type="match status" value="1"/>
</dbReference>
<sequence length="265" mass="29272">MIKIIFLADIVGKIGRRGLDQYLPKLKTKYKPDLVIANAENIAHGIGFTQKTLNEAWEAGVDFFTSGNHAWGKAGSDEILNKKPALVIRPINYGSKKSGVGYQEIEIGSNKLIVVNLIGKVFIPDVNESPFKALEKIVKKYKDHIIVVDFHAEATSEKNALAQYFDGKVATVVGTHTHVPTADNRVLEKGTGFVTDAGMIGYYDSVIGANKGQIFNLFLEKGKSSKKHDVPDTGQCQFNAIYLEIDPKTKKTVKIKRLDKIINIK</sequence>
<dbReference type="EMBL" id="PEZY01000004">
    <property type="protein sequence ID" value="PIS06478.1"/>
    <property type="molecule type" value="Genomic_DNA"/>
</dbReference>
<feature type="binding site" evidence="2">
    <location>
        <position position="176"/>
    </location>
    <ligand>
        <name>Fe cation</name>
        <dbReference type="ChEBI" id="CHEBI:24875"/>
        <label>2</label>
    </ligand>
</feature>
<feature type="binding site" evidence="2">
    <location>
        <position position="151"/>
    </location>
    <ligand>
        <name>Fe cation</name>
        <dbReference type="ChEBI" id="CHEBI:24875"/>
        <label>2</label>
    </ligand>
</feature>
<feature type="binding site" evidence="2">
    <location>
        <position position="9"/>
    </location>
    <ligand>
        <name>Fe cation</name>
        <dbReference type="ChEBI" id="CHEBI:24875"/>
        <label>1</label>
    </ligand>
</feature>
<feature type="binding site" evidence="2">
    <location>
        <position position="41"/>
    </location>
    <ligand>
        <name>Fe cation</name>
        <dbReference type="ChEBI" id="CHEBI:24875"/>
        <label>1</label>
    </ligand>
</feature>
<protein>
    <submittedName>
        <fullName evidence="3">TIGR00282 family metallophosphoesterase</fullName>
    </submittedName>
</protein>
<accession>A0A2H0W541</accession>
<feature type="binding site" evidence="2">
    <location>
        <position position="40"/>
    </location>
    <ligand>
        <name>Fe cation</name>
        <dbReference type="ChEBI" id="CHEBI:24875"/>
        <label>2</label>
    </ligand>
</feature>
<reference evidence="4" key="1">
    <citation type="submission" date="2017-09" db="EMBL/GenBank/DDBJ databases">
        <title>Depth-based differentiation of microbial function through sediment-hosted aquifers and enrichment of novel symbionts in the deep terrestrial subsurface.</title>
        <authorList>
            <person name="Probst A.J."/>
            <person name="Ladd B."/>
            <person name="Jarett J.K."/>
            <person name="Geller-Mcgrath D.E."/>
            <person name="Sieber C.M.K."/>
            <person name="Emerson J.B."/>
            <person name="Anantharaman K."/>
            <person name="Thomas B.C."/>
            <person name="Malmstrom R."/>
            <person name="Stieglmeier M."/>
            <person name="Klingl A."/>
            <person name="Woyke T."/>
            <person name="Ryan C.M."/>
            <person name="Banfield J.F."/>
        </authorList>
    </citation>
    <scope>NUCLEOTIDE SEQUENCE [LARGE SCALE GENOMIC DNA]</scope>
</reference>
<feature type="binding site" evidence="2">
    <location>
        <position position="178"/>
    </location>
    <ligand>
        <name>Fe cation</name>
        <dbReference type="ChEBI" id="CHEBI:24875"/>
        <label>1</label>
    </ligand>
</feature>
<organism evidence="3 4">
    <name type="scientific">Candidatus Buchananbacteria bacterium CG10_big_fil_rev_8_21_14_0_10_33_19</name>
    <dbReference type="NCBI Taxonomy" id="1974525"/>
    <lineage>
        <taxon>Bacteria</taxon>
        <taxon>Candidatus Buchananiibacteriota</taxon>
    </lineage>
</organism>
<feature type="binding site" evidence="2">
    <location>
        <position position="68"/>
    </location>
    <ligand>
        <name>Fe cation</name>
        <dbReference type="ChEBI" id="CHEBI:24875"/>
        <label>2</label>
    </ligand>
</feature>
<evidence type="ECO:0000256" key="1">
    <source>
        <dbReference type="PIRSR" id="PIRSR004789-50"/>
    </source>
</evidence>
<dbReference type="InterPro" id="IPR005235">
    <property type="entry name" value="YmdB-like"/>
</dbReference>
<dbReference type="NCBIfam" id="TIGR00282">
    <property type="entry name" value="TIGR00282 family metallophosphoesterase"/>
    <property type="match status" value="1"/>
</dbReference>
<dbReference type="Pfam" id="PF13277">
    <property type="entry name" value="YmdB"/>
    <property type="match status" value="1"/>
</dbReference>
<comment type="caution">
    <text evidence="3">The sequence shown here is derived from an EMBL/GenBank/DDBJ whole genome shotgun (WGS) entry which is preliminary data.</text>
</comment>